<name>A0A9N9Q0Z8_9HELO</name>
<feature type="compositionally biased region" description="Polar residues" evidence="6">
    <location>
        <begin position="682"/>
        <end position="692"/>
    </location>
</feature>
<evidence type="ECO:0000256" key="3">
    <source>
        <dbReference type="ARBA" id="ARBA00023015"/>
    </source>
</evidence>
<feature type="compositionally biased region" description="Polar residues" evidence="6">
    <location>
        <begin position="571"/>
        <end position="592"/>
    </location>
</feature>
<comment type="caution">
    <text evidence="7">The sequence shown here is derived from an EMBL/GenBank/DDBJ whole genome shotgun (WGS) entry which is preliminary data.</text>
</comment>
<feature type="compositionally biased region" description="Acidic residues" evidence="6">
    <location>
        <begin position="241"/>
        <end position="258"/>
    </location>
</feature>
<dbReference type="Pfam" id="PF08598">
    <property type="entry name" value="Sds3"/>
    <property type="match status" value="1"/>
</dbReference>
<dbReference type="OrthoDB" id="20886at2759"/>
<keyword evidence="2" id="KW-0678">Repressor</keyword>
<feature type="compositionally biased region" description="Basic and acidic residues" evidence="6">
    <location>
        <begin position="695"/>
        <end position="707"/>
    </location>
</feature>
<dbReference type="Proteomes" id="UP000701801">
    <property type="component" value="Unassembled WGS sequence"/>
</dbReference>
<evidence type="ECO:0000313" key="8">
    <source>
        <dbReference type="Proteomes" id="UP000701801"/>
    </source>
</evidence>
<dbReference type="EMBL" id="CAJVRM010000142">
    <property type="protein sequence ID" value="CAG8975540.1"/>
    <property type="molecule type" value="Genomic_DNA"/>
</dbReference>
<dbReference type="GO" id="GO:0005654">
    <property type="term" value="C:nucleoplasm"/>
    <property type="evidence" value="ECO:0007669"/>
    <property type="project" value="UniProtKB-ARBA"/>
</dbReference>
<dbReference type="AlphaFoldDB" id="A0A9N9Q0Z8"/>
<dbReference type="SMART" id="SM01401">
    <property type="entry name" value="Sds3"/>
    <property type="match status" value="1"/>
</dbReference>
<protein>
    <recommendedName>
        <fullName evidence="9">Transcriptional regulatory protein DEP1</fullName>
    </recommendedName>
</protein>
<gene>
    <name evidence="7" type="ORF">HYALB_00005608</name>
</gene>
<dbReference type="PANTHER" id="PTHR21964">
    <property type="entry name" value="BREAST CANCER METASTASIS-SUPPRESSOR 1"/>
    <property type="match status" value="1"/>
</dbReference>
<feature type="compositionally biased region" description="Acidic residues" evidence="6">
    <location>
        <begin position="207"/>
        <end position="220"/>
    </location>
</feature>
<evidence type="ECO:0000256" key="4">
    <source>
        <dbReference type="ARBA" id="ARBA00023163"/>
    </source>
</evidence>
<accession>A0A9N9Q0Z8</accession>
<reference evidence="7" key="1">
    <citation type="submission" date="2021-07" db="EMBL/GenBank/DDBJ databases">
        <authorList>
            <person name="Durling M."/>
        </authorList>
    </citation>
    <scope>NUCLEOTIDE SEQUENCE</scope>
</reference>
<keyword evidence="4" id="KW-0804">Transcription</keyword>
<feature type="region of interest" description="Disordered" evidence="6">
    <location>
        <begin position="19"/>
        <end position="330"/>
    </location>
</feature>
<feature type="compositionally biased region" description="Acidic residues" evidence="6">
    <location>
        <begin position="308"/>
        <end position="320"/>
    </location>
</feature>
<evidence type="ECO:0008006" key="9">
    <source>
        <dbReference type="Google" id="ProtNLM"/>
    </source>
</evidence>
<feature type="region of interest" description="Disordered" evidence="6">
    <location>
        <begin position="558"/>
        <end position="616"/>
    </location>
</feature>
<evidence type="ECO:0000256" key="2">
    <source>
        <dbReference type="ARBA" id="ARBA00022491"/>
    </source>
</evidence>
<organism evidence="7 8">
    <name type="scientific">Hymenoscyphus albidus</name>
    <dbReference type="NCBI Taxonomy" id="595503"/>
    <lineage>
        <taxon>Eukaryota</taxon>
        <taxon>Fungi</taxon>
        <taxon>Dikarya</taxon>
        <taxon>Ascomycota</taxon>
        <taxon>Pezizomycotina</taxon>
        <taxon>Leotiomycetes</taxon>
        <taxon>Helotiales</taxon>
        <taxon>Helotiaceae</taxon>
        <taxon>Hymenoscyphus</taxon>
    </lineage>
</organism>
<keyword evidence="3" id="KW-0805">Transcription regulation</keyword>
<feature type="compositionally biased region" description="Basic and acidic residues" evidence="6">
    <location>
        <begin position="92"/>
        <end position="110"/>
    </location>
</feature>
<feature type="compositionally biased region" description="Acidic residues" evidence="6">
    <location>
        <begin position="22"/>
        <end position="69"/>
    </location>
</feature>
<feature type="region of interest" description="Disordered" evidence="6">
    <location>
        <begin position="628"/>
        <end position="715"/>
    </location>
</feature>
<evidence type="ECO:0000256" key="1">
    <source>
        <dbReference type="ARBA" id="ARBA00004123"/>
    </source>
</evidence>
<sequence length="715" mass="79096">MSVTMDQGADALLQAAHAAASLEDELSVVDEDGSSSLSEIEDKDADQDDDGEGSDELSNMSEEENDSEAETERIEESPHKFRAQKDVVLSSRNDDHGYERTPSKLHKDFTADDDDDDDGPLSDADVSMGESPGSPKSSAHEDAEPGHTTGPTSLEDSSTENKTSYSTVESDTRKRKRSIMAGSGLEEEIGEPVRKRTGSIMTPGDEYAIEEDIPQEEDPDALNPTSGNISGDDGGVTHEEEVVEEAEEHTAVDEEAVETVDVPISPRKRGRKKKKGTENGVNNHVEDLGHLPDPEATKNDEGARQADEDNADNEGDDEAEAAQRNEEELVEKKRIALDQLTSIERQFSTFRDRLHEERLEQLNREDAMLRQDPPTHPEYLAMMRCVDARRDERIRIANTLRDYQIESLKRSAVSHRSQILSQYQQEVREIREKKQELLGKQWYEIQHDRRNHVGSIPDYTLKFPTRRSQQVMNQVAYSNEVSLLSGIAKYVGFPAAPMMAPATMSELEEDLEKMGRTRHAQQVHQGGIPLQELAALRTAGSSSRFKPAEEQFIEQTPWANPQHPSHAHLLQRQTSAQQVPRTTSPFSSQPQSAPGRHSHQQGAGVPISGTFSSSNSSLLQHSKSLAMSGGLISPHNPFNSSHSHTIVPSPLGSRQASPQLPHLNRAPQAVPSKAQQDEPKSNGIQHSPTNGLTEIPRDFPPEVRREQAAAIMGRI</sequence>
<dbReference type="InterPro" id="IPR013907">
    <property type="entry name" value="Sds3"/>
</dbReference>
<evidence type="ECO:0000256" key="5">
    <source>
        <dbReference type="ARBA" id="ARBA00023242"/>
    </source>
</evidence>
<feature type="compositionally biased region" description="Basic and acidic residues" evidence="6">
    <location>
        <begin position="321"/>
        <end position="330"/>
    </location>
</feature>
<feature type="compositionally biased region" description="Basic and acidic residues" evidence="6">
    <location>
        <begin position="284"/>
        <end position="307"/>
    </location>
</feature>
<feature type="compositionally biased region" description="Polar residues" evidence="6">
    <location>
        <begin position="149"/>
        <end position="169"/>
    </location>
</feature>
<dbReference type="GO" id="GO:0010468">
    <property type="term" value="P:regulation of gene expression"/>
    <property type="evidence" value="ECO:0007669"/>
    <property type="project" value="UniProtKB-ARBA"/>
</dbReference>
<feature type="compositionally biased region" description="Basic residues" evidence="6">
    <location>
        <begin position="266"/>
        <end position="275"/>
    </location>
</feature>
<comment type="subcellular location">
    <subcellularLocation>
        <location evidence="1">Nucleus</location>
    </subcellularLocation>
</comment>
<proteinExistence type="predicted"/>
<evidence type="ECO:0000256" key="6">
    <source>
        <dbReference type="SAM" id="MobiDB-lite"/>
    </source>
</evidence>
<evidence type="ECO:0000313" key="7">
    <source>
        <dbReference type="EMBL" id="CAG8975540.1"/>
    </source>
</evidence>
<feature type="compositionally biased region" description="Low complexity" evidence="6">
    <location>
        <begin position="633"/>
        <end position="644"/>
    </location>
</feature>
<keyword evidence="8" id="KW-1185">Reference proteome</keyword>
<feature type="compositionally biased region" description="Acidic residues" evidence="6">
    <location>
        <begin position="111"/>
        <end position="120"/>
    </location>
</feature>
<feature type="compositionally biased region" description="Basic and acidic residues" evidence="6">
    <location>
        <begin position="70"/>
        <end position="85"/>
    </location>
</feature>
<keyword evidence="5" id="KW-0539">Nucleus</keyword>